<dbReference type="GeneID" id="17040578"/>
<dbReference type="Pfam" id="PF05721">
    <property type="entry name" value="PhyH"/>
    <property type="match status" value="1"/>
</dbReference>
<accession>I0YW22</accession>
<dbReference type="Gene3D" id="2.60.120.620">
    <property type="entry name" value="q2cbj1_9rhob like domain"/>
    <property type="match status" value="1"/>
</dbReference>
<dbReference type="InterPro" id="IPR008775">
    <property type="entry name" value="Phytyl_CoA_dOase-like"/>
</dbReference>
<evidence type="ECO:0000256" key="1">
    <source>
        <dbReference type="ARBA" id="ARBA00001962"/>
    </source>
</evidence>
<comment type="caution">
    <text evidence="2">The sequence shown here is derived from an EMBL/GenBank/DDBJ whole genome shotgun (WGS) entry which is preliminary data.</text>
</comment>
<dbReference type="RefSeq" id="XP_005647135.1">
    <property type="nucleotide sequence ID" value="XM_005647078.1"/>
</dbReference>
<comment type="cofactor">
    <cofactor evidence="1">
        <name>Fe cation</name>
        <dbReference type="ChEBI" id="CHEBI:24875"/>
    </cofactor>
</comment>
<gene>
    <name evidence="2" type="ORF">COCSUDRAFT_47613</name>
</gene>
<dbReference type="eggNOG" id="ENOG502QPIZ">
    <property type="taxonomic scope" value="Eukaryota"/>
</dbReference>
<reference evidence="2 3" key="1">
    <citation type="journal article" date="2012" name="Genome Biol.">
        <title>The genome of the polar eukaryotic microalga coccomyxa subellipsoidea reveals traits of cold adaptation.</title>
        <authorList>
            <person name="Blanc G."/>
            <person name="Agarkova I."/>
            <person name="Grimwood J."/>
            <person name="Kuo A."/>
            <person name="Brueggeman A."/>
            <person name="Dunigan D."/>
            <person name="Gurnon J."/>
            <person name="Ladunga I."/>
            <person name="Lindquist E."/>
            <person name="Lucas S."/>
            <person name="Pangilinan J."/>
            <person name="Proschold T."/>
            <person name="Salamov A."/>
            <person name="Schmutz J."/>
            <person name="Weeks D."/>
            <person name="Yamada T."/>
            <person name="Claverie J.M."/>
            <person name="Grigoriev I."/>
            <person name="Van Etten J."/>
            <person name="Lomsadze A."/>
            <person name="Borodovsky M."/>
        </authorList>
    </citation>
    <scope>NUCLEOTIDE SEQUENCE [LARGE SCALE GENOMIC DNA]</scope>
    <source>
        <strain evidence="2 3">C-169</strain>
    </source>
</reference>
<protein>
    <recommendedName>
        <fullName evidence="4">PhyH-domain-containing protein</fullName>
    </recommendedName>
</protein>
<dbReference type="PANTHER" id="PTHR20883">
    <property type="entry name" value="PHYTANOYL-COA DIOXYGENASE DOMAIN CONTAINING 1"/>
    <property type="match status" value="1"/>
</dbReference>
<evidence type="ECO:0000313" key="3">
    <source>
        <dbReference type="Proteomes" id="UP000007264"/>
    </source>
</evidence>
<dbReference type="STRING" id="574566.I0YW22"/>
<name>I0YW22_COCSC</name>
<dbReference type="Proteomes" id="UP000007264">
    <property type="component" value="Unassembled WGS sequence"/>
</dbReference>
<dbReference type="PANTHER" id="PTHR20883:SF14">
    <property type="entry name" value="PHYTANOYL-COA DIOXYGENASE"/>
    <property type="match status" value="1"/>
</dbReference>
<dbReference type="OrthoDB" id="2015240at2759"/>
<organism evidence="2 3">
    <name type="scientific">Coccomyxa subellipsoidea (strain C-169)</name>
    <name type="common">Green microalga</name>
    <dbReference type="NCBI Taxonomy" id="574566"/>
    <lineage>
        <taxon>Eukaryota</taxon>
        <taxon>Viridiplantae</taxon>
        <taxon>Chlorophyta</taxon>
        <taxon>core chlorophytes</taxon>
        <taxon>Trebouxiophyceae</taxon>
        <taxon>Trebouxiophyceae incertae sedis</taxon>
        <taxon>Coccomyxaceae</taxon>
        <taxon>Coccomyxa</taxon>
        <taxon>Coccomyxa subellipsoidea</taxon>
    </lineage>
</organism>
<evidence type="ECO:0008006" key="4">
    <source>
        <dbReference type="Google" id="ProtNLM"/>
    </source>
</evidence>
<dbReference type="SUPFAM" id="SSF51197">
    <property type="entry name" value="Clavaminate synthase-like"/>
    <property type="match status" value="1"/>
</dbReference>
<keyword evidence="3" id="KW-1185">Reference proteome</keyword>
<proteinExistence type="predicted"/>
<dbReference type="KEGG" id="csl:COCSUDRAFT_47613"/>
<dbReference type="AlphaFoldDB" id="I0YW22"/>
<evidence type="ECO:0000313" key="2">
    <source>
        <dbReference type="EMBL" id="EIE22591.1"/>
    </source>
</evidence>
<dbReference type="EMBL" id="AGSI01000009">
    <property type="protein sequence ID" value="EIE22591.1"/>
    <property type="molecule type" value="Genomic_DNA"/>
</dbReference>
<sequence>MCKGALLAEDSRVMKSWRRPFTEGVLTEEELQQYWDEGFVVKKDLLSKEQLDAVKNAINRSVDKVAELLHKAGKIQDLCEDADFFTRLTKLEAQFPSASVLVHKQGILPPEIATLWSSPALMSAAKQFLGGDVAGHPVWNLRAKTPQQEQATVPWHQDNGYLHPESWEVLQVTAWIPMLTATPRNGCMQVIRGGHRAGKTVKHSCCVGGTWYVQMDEEDAERELGVDMAADVVTCEVPFGSVLFLNNLIPHRSLDNMSDQIRWSLDLRWQRPGLPNGFYGLKDCITMAKSGEPGYAPDWTDWGSQDRTPMQKAAISADKIAEVTAAADVAQADKELDTTISGPWMDRWELVHHNRHVAAHLAANAAGTQQWTFA</sequence>